<gene>
    <name evidence="3" type="ORF">CSCA_3398</name>
</gene>
<evidence type="ECO:0000313" key="4">
    <source>
        <dbReference type="Proteomes" id="UP000033115"/>
    </source>
</evidence>
<dbReference type="KEGG" id="csq:CSCA_3398"/>
<evidence type="ECO:0000259" key="2">
    <source>
        <dbReference type="PROSITE" id="PS50943"/>
    </source>
</evidence>
<keyword evidence="4" id="KW-1185">Reference proteome</keyword>
<feature type="domain" description="HTH cro/C1-type" evidence="2">
    <location>
        <begin position="10"/>
        <end position="64"/>
    </location>
</feature>
<dbReference type="InterPro" id="IPR001387">
    <property type="entry name" value="Cro/C1-type_HTH"/>
</dbReference>
<dbReference type="SUPFAM" id="SSF47413">
    <property type="entry name" value="lambda repressor-like DNA-binding domains"/>
    <property type="match status" value="1"/>
</dbReference>
<evidence type="ECO:0000313" key="3">
    <source>
        <dbReference type="EMBL" id="AKA70523.1"/>
    </source>
</evidence>
<dbReference type="CDD" id="cd00093">
    <property type="entry name" value="HTH_XRE"/>
    <property type="match status" value="1"/>
</dbReference>
<dbReference type="HOGENOM" id="CLU_056925_1_0_9"/>
<organism evidence="3 4">
    <name type="scientific">Clostridium scatologenes</name>
    <dbReference type="NCBI Taxonomy" id="1548"/>
    <lineage>
        <taxon>Bacteria</taxon>
        <taxon>Bacillati</taxon>
        <taxon>Bacillota</taxon>
        <taxon>Clostridia</taxon>
        <taxon>Eubacteriales</taxon>
        <taxon>Clostridiaceae</taxon>
        <taxon>Clostridium</taxon>
    </lineage>
</organism>
<dbReference type="STRING" id="1548.CSCA_3398"/>
<name>A0A0E3JPV9_CLOSL</name>
<sequence length="381" mass="43806">MKELNIGRCIVQKRKEKGITQEQLADYIGVSKASVSKWESGLSYPDILLLPELATYFNISVDELLGYSPQLTKEEIKKIYNKLLHEFAVKSFEEVIEECNKLIKKYNSCFPFLISMIQLLLNYSTLSKTDESKEEIFQKCILLSKRVKDESENISLIKKANTMEALAEMALGNSEEVICLMDNKLDPYTGDDVILINAYRMQGKVDKAKEVNQILIYNNIINTLTLLNNYLSLNMMEPALFEKIYSQGIQIIDCFNLKEILTNDVFGIHIVAAQGYLIQEKKEKAIDALEQYVNTVCSIRFPLSFKENEYFTHIDKWFEDNNCIGTNTPIDDITIKKNLVDIVAENPAFTPLGEDERYSLLVKKLKEKLGEKNECNKYRKS</sequence>
<dbReference type="PROSITE" id="PS50943">
    <property type="entry name" value="HTH_CROC1"/>
    <property type="match status" value="1"/>
</dbReference>
<protein>
    <submittedName>
        <fullName evidence="3">DNA-binding protein</fullName>
    </submittedName>
</protein>
<dbReference type="Pfam" id="PF01381">
    <property type="entry name" value="HTH_3"/>
    <property type="match status" value="1"/>
</dbReference>
<keyword evidence="1 3" id="KW-0238">DNA-binding</keyword>
<dbReference type="GO" id="GO:0003677">
    <property type="term" value="F:DNA binding"/>
    <property type="evidence" value="ECO:0007669"/>
    <property type="project" value="UniProtKB-KW"/>
</dbReference>
<dbReference type="Proteomes" id="UP000033115">
    <property type="component" value="Chromosome"/>
</dbReference>
<dbReference type="Gene3D" id="1.10.260.40">
    <property type="entry name" value="lambda repressor-like DNA-binding domains"/>
    <property type="match status" value="1"/>
</dbReference>
<proteinExistence type="predicted"/>
<dbReference type="SMART" id="SM00530">
    <property type="entry name" value="HTH_XRE"/>
    <property type="match status" value="1"/>
</dbReference>
<dbReference type="EMBL" id="CP009933">
    <property type="protein sequence ID" value="AKA70523.1"/>
    <property type="molecule type" value="Genomic_DNA"/>
</dbReference>
<reference evidence="3 4" key="1">
    <citation type="journal article" date="2015" name="J. Biotechnol.">
        <title>Complete genome sequence of a malodorant-producing acetogen, Clostridium scatologenes ATCC 25775(T).</title>
        <authorList>
            <person name="Zhu Z."/>
            <person name="Guo T."/>
            <person name="Zheng H."/>
            <person name="Song T."/>
            <person name="Ouyang P."/>
            <person name="Xie J."/>
        </authorList>
    </citation>
    <scope>NUCLEOTIDE SEQUENCE [LARGE SCALE GENOMIC DNA]</scope>
    <source>
        <strain evidence="3 4">ATCC 25775</strain>
    </source>
</reference>
<accession>A0A0E3JPV9</accession>
<dbReference type="RefSeq" id="WP_029160345.1">
    <property type="nucleotide sequence ID" value="NZ_CP009933.1"/>
</dbReference>
<dbReference type="AlphaFoldDB" id="A0A0E3JPV9"/>
<dbReference type="PANTHER" id="PTHR46558:SF11">
    <property type="entry name" value="HTH-TYPE TRANSCRIPTIONAL REGULATOR XRE"/>
    <property type="match status" value="1"/>
</dbReference>
<evidence type="ECO:0000256" key="1">
    <source>
        <dbReference type="ARBA" id="ARBA00023125"/>
    </source>
</evidence>
<dbReference type="PANTHER" id="PTHR46558">
    <property type="entry name" value="TRACRIPTIONAL REGULATORY PROTEIN-RELATED-RELATED"/>
    <property type="match status" value="1"/>
</dbReference>
<dbReference type="InterPro" id="IPR010982">
    <property type="entry name" value="Lambda_DNA-bd_dom_sf"/>
</dbReference>